<dbReference type="InterPro" id="IPR050404">
    <property type="entry name" value="Heme-degrading_MO"/>
</dbReference>
<feature type="domain" description="ABM" evidence="1">
    <location>
        <begin position="66"/>
        <end position="153"/>
    </location>
</feature>
<dbReference type="PANTHER" id="PTHR34474">
    <property type="entry name" value="SIGNAL TRANSDUCTION PROTEIN TRAP"/>
    <property type="match status" value="1"/>
</dbReference>
<organism evidence="2 3">
    <name type="scientific">Mesobacillus campisalis</name>
    <dbReference type="NCBI Taxonomy" id="1408103"/>
    <lineage>
        <taxon>Bacteria</taxon>
        <taxon>Bacillati</taxon>
        <taxon>Bacillota</taxon>
        <taxon>Bacilli</taxon>
        <taxon>Bacillales</taxon>
        <taxon>Bacillaceae</taxon>
        <taxon>Mesobacillus</taxon>
    </lineage>
</organism>
<dbReference type="OrthoDB" id="2352283at2"/>
<evidence type="ECO:0000259" key="1">
    <source>
        <dbReference type="PROSITE" id="PS51725"/>
    </source>
</evidence>
<dbReference type="Gene3D" id="3.30.70.100">
    <property type="match status" value="1"/>
</dbReference>
<comment type="caution">
    <text evidence="2">The sequence shown here is derived from an EMBL/GenBank/DDBJ whole genome shotgun (WGS) entry which is preliminary data.</text>
</comment>
<dbReference type="Proteomes" id="UP000034166">
    <property type="component" value="Unassembled WGS sequence"/>
</dbReference>
<dbReference type="EMBL" id="LAYY01000031">
    <property type="protein sequence ID" value="KKK36414.1"/>
    <property type="molecule type" value="Genomic_DNA"/>
</dbReference>
<dbReference type="PANTHER" id="PTHR34474:SF2">
    <property type="entry name" value="SIGNAL TRANSDUCTION PROTEIN TRAP"/>
    <property type="match status" value="1"/>
</dbReference>
<accession>A0A0M2SPC9</accession>
<evidence type="ECO:0000313" key="3">
    <source>
        <dbReference type="Proteomes" id="UP000034166"/>
    </source>
</evidence>
<protein>
    <recommendedName>
        <fullName evidence="1">ABM domain-containing protein</fullName>
    </recommendedName>
</protein>
<dbReference type="InterPro" id="IPR007138">
    <property type="entry name" value="ABM_dom"/>
</dbReference>
<dbReference type="PROSITE" id="PS51725">
    <property type="entry name" value="ABM"/>
    <property type="match status" value="1"/>
</dbReference>
<evidence type="ECO:0000313" key="2">
    <source>
        <dbReference type="EMBL" id="KKK36414.1"/>
    </source>
</evidence>
<gene>
    <name evidence="2" type="ORF">WQ57_19250</name>
</gene>
<dbReference type="RefSeq" id="WP_046525398.1">
    <property type="nucleotide sequence ID" value="NZ_LAYY01000031.1"/>
</dbReference>
<dbReference type="PATRIC" id="fig|1408103.3.peg.4264"/>
<dbReference type="AlphaFoldDB" id="A0A0M2SPC9"/>
<proteinExistence type="predicted"/>
<name>A0A0M2SPC9_9BACI</name>
<keyword evidence="3" id="KW-1185">Reference proteome</keyword>
<sequence length="168" mass="19035">MKIYLTSGTSEFLRKLRDKHPSEKMLLMGDDESSVLLHETEGNTVFSSPRKYEVLDSAGSFSKAEFIVMNNIPVTDEGRPVFEYRFKNRQGKIENQPGFAALKVLRPLSSNTYVILTAWENRMAFERWKESDSFQNAHQKPGGNSGAHPQTIFSGASYITTYSIAEEE</sequence>
<reference evidence="2 3" key="1">
    <citation type="submission" date="2015-04" db="EMBL/GenBank/DDBJ databases">
        <title>Taxonomic description and genome sequence of Bacillus campisalis sp. nov., a novel member of the genus Bacillus isolated from solar saltern.</title>
        <authorList>
            <person name="Mathan Kumar R."/>
            <person name="Kaur G."/>
            <person name="Kumar A."/>
            <person name="Singh N.K."/>
            <person name="Kaur N."/>
            <person name="Kumar N."/>
            <person name="Mayilraj S."/>
        </authorList>
    </citation>
    <scope>NUCLEOTIDE SEQUENCE [LARGE SCALE GENOMIC DNA]</scope>
    <source>
        <strain evidence="2 3">SA2-6</strain>
    </source>
</reference>
<dbReference type="SUPFAM" id="SSF54909">
    <property type="entry name" value="Dimeric alpha+beta barrel"/>
    <property type="match status" value="1"/>
</dbReference>
<dbReference type="InterPro" id="IPR011008">
    <property type="entry name" value="Dimeric_a/b-barrel"/>
</dbReference>
<dbReference type="Pfam" id="PF03992">
    <property type="entry name" value="ABM"/>
    <property type="match status" value="1"/>
</dbReference>